<proteinExistence type="inferred from homology"/>
<dbReference type="Proteomes" id="UP000321110">
    <property type="component" value="Unassembled WGS sequence"/>
</dbReference>
<sequence>MSGFRPGWWPSIAVALLLPLLLGLGFWQLSRAEEKRTLLADFAARDSCQNPRPSS</sequence>
<keyword evidence="1" id="KW-1003">Cell membrane</keyword>
<feature type="non-terminal residue" evidence="2">
    <location>
        <position position="55"/>
    </location>
</feature>
<dbReference type="EMBL" id="SSFO01000306">
    <property type="protein sequence ID" value="TXI27412.1"/>
    <property type="molecule type" value="Genomic_DNA"/>
</dbReference>
<evidence type="ECO:0000313" key="2">
    <source>
        <dbReference type="EMBL" id="TXI27412.1"/>
    </source>
</evidence>
<dbReference type="PROSITE" id="PS50895">
    <property type="entry name" value="SURF1"/>
    <property type="match status" value="1"/>
</dbReference>
<organism evidence="2 3">
    <name type="scientific">Aquipseudomonas alcaligenes</name>
    <name type="common">Pseudomonas alcaligenes</name>
    <dbReference type="NCBI Taxonomy" id="43263"/>
    <lineage>
        <taxon>Bacteria</taxon>
        <taxon>Pseudomonadati</taxon>
        <taxon>Pseudomonadota</taxon>
        <taxon>Gammaproteobacteria</taxon>
        <taxon>Pseudomonadales</taxon>
        <taxon>Pseudomonadaceae</taxon>
        <taxon>Aquipseudomonas</taxon>
    </lineage>
</organism>
<name>A0A5C7VSE0_AQUAC</name>
<dbReference type="GO" id="GO:0005886">
    <property type="term" value="C:plasma membrane"/>
    <property type="evidence" value="ECO:0007669"/>
    <property type="project" value="UniProtKB-SubCell"/>
</dbReference>
<dbReference type="InterPro" id="IPR002994">
    <property type="entry name" value="Surf1/Shy1"/>
</dbReference>
<comment type="caution">
    <text evidence="2">The sequence shown here is derived from an EMBL/GenBank/DDBJ whole genome shotgun (WGS) entry which is preliminary data.</text>
</comment>
<comment type="subcellular location">
    <subcellularLocation>
        <location evidence="1">Cell membrane</location>
        <topology evidence="1">Multi-pass membrane protein</topology>
    </subcellularLocation>
</comment>
<gene>
    <name evidence="2" type="ORF">E6Q69_18115</name>
</gene>
<dbReference type="AlphaFoldDB" id="A0A5C7VSE0"/>
<evidence type="ECO:0000256" key="1">
    <source>
        <dbReference type="RuleBase" id="RU363076"/>
    </source>
</evidence>
<evidence type="ECO:0000313" key="3">
    <source>
        <dbReference type="Proteomes" id="UP000321110"/>
    </source>
</evidence>
<dbReference type="Pfam" id="PF02104">
    <property type="entry name" value="SURF1"/>
    <property type="match status" value="1"/>
</dbReference>
<protein>
    <recommendedName>
        <fullName evidence="1">SURF1-like protein</fullName>
    </recommendedName>
</protein>
<keyword evidence="1" id="KW-0472">Membrane</keyword>
<accession>A0A5C7VSE0</accession>
<reference evidence="2 3" key="1">
    <citation type="submission" date="2018-09" db="EMBL/GenBank/DDBJ databases">
        <title>Metagenome Assembled Genomes from an Advanced Water Purification Facility.</title>
        <authorList>
            <person name="Stamps B.W."/>
            <person name="Spear J.R."/>
        </authorList>
    </citation>
    <scope>NUCLEOTIDE SEQUENCE [LARGE SCALE GENOMIC DNA]</scope>
    <source>
        <strain evidence="2">Bin_52_1</strain>
    </source>
</reference>
<comment type="similarity">
    <text evidence="1">Belongs to the SURF1 family.</text>
</comment>